<name>A0ABD3NYZ8_9STRA</name>
<dbReference type="AlphaFoldDB" id="A0ABD3NYZ8"/>
<accession>A0ABD3NYZ8</accession>
<evidence type="ECO:0000313" key="3">
    <source>
        <dbReference type="Proteomes" id="UP001530315"/>
    </source>
</evidence>
<gene>
    <name evidence="2" type="ORF">ACHAW5_002416</name>
</gene>
<feature type="compositionally biased region" description="Basic residues" evidence="1">
    <location>
        <begin position="1"/>
        <end position="21"/>
    </location>
</feature>
<evidence type="ECO:0008006" key="4">
    <source>
        <dbReference type="Google" id="ProtNLM"/>
    </source>
</evidence>
<feature type="compositionally biased region" description="Basic and acidic residues" evidence="1">
    <location>
        <begin position="22"/>
        <end position="38"/>
    </location>
</feature>
<keyword evidence="3" id="KW-1185">Reference proteome</keyword>
<organism evidence="2 3">
    <name type="scientific">Stephanodiscus triporus</name>
    <dbReference type="NCBI Taxonomy" id="2934178"/>
    <lineage>
        <taxon>Eukaryota</taxon>
        <taxon>Sar</taxon>
        <taxon>Stramenopiles</taxon>
        <taxon>Ochrophyta</taxon>
        <taxon>Bacillariophyta</taxon>
        <taxon>Coscinodiscophyceae</taxon>
        <taxon>Thalassiosirophycidae</taxon>
        <taxon>Stephanodiscales</taxon>
        <taxon>Stephanodiscaceae</taxon>
        <taxon>Stephanodiscus</taxon>
    </lineage>
</organism>
<feature type="region of interest" description="Disordered" evidence="1">
    <location>
        <begin position="1"/>
        <end position="61"/>
    </location>
</feature>
<evidence type="ECO:0000313" key="2">
    <source>
        <dbReference type="EMBL" id="KAL3781150.1"/>
    </source>
</evidence>
<evidence type="ECO:0000256" key="1">
    <source>
        <dbReference type="SAM" id="MobiDB-lite"/>
    </source>
</evidence>
<dbReference type="Proteomes" id="UP001530315">
    <property type="component" value="Unassembled WGS sequence"/>
</dbReference>
<proteinExistence type="predicted"/>
<comment type="caution">
    <text evidence="2">The sequence shown here is derived from an EMBL/GenBank/DDBJ whole genome shotgun (WGS) entry which is preliminary data.</text>
</comment>
<sequence>MAARRGLRAVRGLRPRRRRRRGGEVHDDHHDDHGHDDGASTAGGIAGVIAPPPRRLRLDDERPDRVRAAASAGTNVTGVRHPRALLSRRSYAAVRVVPRRPGRSTGRRGMQGSESEGGRMRVLADAGIDVRVLERHSRRRRRRRSRRQKCDYGEMDAAVRGMSANLIRYFVKRISPRPPGSTRNLDDVVDGRRRRALRTIAGRMKNDGTMRQIEWPGGKKIVARDEDDDEDAKEGDWIDVARRLPIDVGFLEAIDGCLWDHEMVLLRLNGAVRKKGGAKVLSGRVAEILDAHVAQVIGHTALLYRPAFPPVLDLDELVDKMEG</sequence>
<protein>
    <recommendedName>
        <fullName evidence="4">CRM domain-containing protein</fullName>
    </recommendedName>
</protein>
<reference evidence="2 3" key="1">
    <citation type="submission" date="2024-10" db="EMBL/GenBank/DDBJ databases">
        <title>Updated reference genomes for cyclostephanoid diatoms.</title>
        <authorList>
            <person name="Roberts W.R."/>
            <person name="Alverson A.J."/>
        </authorList>
    </citation>
    <scope>NUCLEOTIDE SEQUENCE [LARGE SCALE GENOMIC DNA]</scope>
    <source>
        <strain evidence="2 3">AJA276-08</strain>
    </source>
</reference>
<dbReference type="EMBL" id="JALLAZ020001082">
    <property type="protein sequence ID" value="KAL3781150.1"/>
    <property type="molecule type" value="Genomic_DNA"/>
</dbReference>